<name>A0ABU3A7T8_9FLAO</name>
<dbReference type="Proteomes" id="UP001255246">
    <property type="component" value="Unassembled WGS sequence"/>
</dbReference>
<dbReference type="RefSeq" id="WP_311349807.1">
    <property type="nucleotide sequence ID" value="NZ_JAVRHR010000001.1"/>
</dbReference>
<evidence type="ECO:0000256" key="5">
    <source>
        <dbReference type="ARBA" id="ARBA00023136"/>
    </source>
</evidence>
<comment type="caution">
    <text evidence="7">The sequence shown here is derived from an EMBL/GenBank/DDBJ whole genome shotgun (WGS) entry which is preliminary data.</text>
</comment>
<dbReference type="InterPro" id="IPR002797">
    <property type="entry name" value="Polysacc_synth"/>
</dbReference>
<feature type="transmembrane region" description="Helical" evidence="6">
    <location>
        <begin position="397"/>
        <end position="415"/>
    </location>
</feature>
<evidence type="ECO:0000256" key="4">
    <source>
        <dbReference type="ARBA" id="ARBA00022989"/>
    </source>
</evidence>
<feature type="transmembrane region" description="Helical" evidence="6">
    <location>
        <begin position="142"/>
        <end position="164"/>
    </location>
</feature>
<keyword evidence="3 6" id="KW-0812">Transmembrane</keyword>
<organism evidence="7 8">
    <name type="scientific">Croceitalea rosinachiae</name>
    <dbReference type="NCBI Taxonomy" id="3075596"/>
    <lineage>
        <taxon>Bacteria</taxon>
        <taxon>Pseudomonadati</taxon>
        <taxon>Bacteroidota</taxon>
        <taxon>Flavobacteriia</taxon>
        <taxon>Flavobacteriales</taxon>
        <taxon>Flavobacteriaceae</taxon>
        <taxon>Croceitalea</taxon>
    </lineage>
</organism>
<dbReference type="PANTHER" id="PTHR30250">
    <property type="entry name" value="PST FAMILY PREDICTED COLANIC ACID TRANSPORTER"/>
    <property type="match status" value="1"/>
</dbReference>
<dbReference type="InterPro" id="IPR050833">
    <property type="entry name" value="Poly_Biosynth_Transport"/>
</dbReference>
<evidence type="ECO:0000313" key="7">
    <source>
        <dbReference type="EMBL" id="MDT0606248.1"/>
    </source>
</evidence>
<comment type="subcellular location">
    <subcellularLocation>
        <location evidence="1">Cell membrane</location>
        <topology evidence="1">Multi-pass membrane protein</topology>
    </subcellularLocation>
</comment>
<evidence type="ECO:0000256" key="2">
    <source>
        <dbReference type="ARBA" id="ARBA00022475"/>
    </source>
</evidence>
<feature type="transmembrane region" description="Helical" evidence="6">
    <location>
        <begin position="170"/>
        <end position="189"/>
    </location>
</feature>
<evidence type="ECO:0000256" key="3">
    <source>
        <dbReference type="ARBA" id="ARBA00022692"/>
    </source>
</evidence>
<feature type="transmembrane region" description="Helical" evidence="6">
    <location>
        <begin position="112"/>
        <end position="130"/>
    </location>
</feature>
<keyword evidence="4 6" id="KW-1133">Transmembrane helix</keyword>
<accession>A0ABU3A7T8</accession>
<dbReference type="Pfam" id="PF01943">
    <property type="entry name" value="Polysacc_synt"/>
    <property type="match status" value="1"/>
</dbReference>
<sequence>MIKTIKSLSLLSMGSLISSGSTFLIFTILARQIGPAAFGIFSSALATTKIFSLISGFGIAQVWLKLFGKEGWGGIRWVKPSLYFVLISIIFVSLVILFLNLFNFNDDTTKNLLLLFIFFIYGNVSVQLISSKLQLEEKYNQVAFWQLLPNLSRLILVVAGFYLFDISLSVIDIGIIYAFIGMVLTIIGVKQLFNMGRGRFELKGHGLKRNIKELKPTIKEVVSEAWPFGMATIFAFIYIQSDIIMVKYMSGDIEAGYYNVSYVVLSALLIIPTILFSKFLMPKYHRWANYSREKFYRAYKLGNLTMILAGFSIMLILLFFSHIFISIIFGEEYESSIQLMKILSLTLPISFVAYSLGATLVTKQHMKLKVLLMGTVAIFNIVLNIFLISYYDAMGAAIATVISNLLLLTLYYFAVKKRVFRKTLKE</sequence>
<proteinExistence type="predicted"/>
<feature type="transmembrane region" description="Helical" evidence="6">
    <location>
        <begin position="36"/>
        <end position="60"/>
    </location>
</feature>
<feature type="transmembrane region" description="Helical" evidence="6">
    <location>
        <begin position="342"/>
        <end position="361"/>
    </location>
</feature>
<keyword evidence="8" id="KW-1185">Reference proteome</keyword>
<feature type="transmembrane region" description="Helical" evidence="6">
    <location>
        <begin position="260"/>
        <end position="280"/>
    </location>
</feature>
<evidence type="ECO:0000256" key="6">
    <source>
        <dbReference type="SAM" id="Phobius"/>
    </source>
</evidence>
<gene>
    <name evidence="7" type="ORF">RM706_04365</name>
</gene>
<evidence type="ECO:0000313" key="8">
    <source>
        <dbReference type="Proteomes" id="UP001255246"/>
    </source>
</evidence>
<feature type="transmembrane region" description="Helical" evidence="6">
    <location>
        <begin position="81"/>
        <end position="100"/>
    </location>
</feature>
<feature type="transmembrane region" description="Helical" evidence="6">
    <location>
        <begin position="301"/>
        <end position="330"/>
    </location>
</feature>
<reference evidence="7 8" key="1">
    <citation type="submission" date="2023-09" db="EMBL/GenBank/DDBJ databases">
        <authorList>
            <person name="Rey-Velasco X."/>
        </authorList>
    </citation>
    <scope>NUCLEOTIDE SEQUENCE [LARGE SCALE GENOMIC DNA]</scope>
    <source>
        <strain evidence="7 8">F388</strain>
    </source>
</reference>
<evidence type="ECO:0000256" key="1">
    <source>
        <dbReference type="ARBA" id="ARBA00004651"/>
    </source>
</evidence>
<dbReference type="PANTHER" id="PTHR30250:SF11">
    <property type="entry name" value="O-ANTIGEN TRANSPORTER-RELATED"/>
    <property type="match status" value="1"/>
</dbReference>
<keyword evidence="2" id="KW-1003">Cell membrane</keyword>
<protein>
    <submittedName>
        <fullName evidence="7">Flippase</fullName>
    </submittedName>
</protein>
<feature type="transmembrane region" description="Helical" evidence="6">
    <location>
        <begin position="221"/>
        <end position="240"/>
    </location>
</feature>
<keyword evidence="5 6" id="KW-0472">Membrane</keyword>
<dbReference type="CDD" id="cd13128">
    <property type="entry name" value="MATE_Wzx_like"/>
    <property type="match status" value="1"/>
</dbReference>
<feature type="transmembrane region" description="Helical" evidence="6">
    <location>
        <begin position="370"/>
        <end position="391"/>
    </location>
</feature>
<feature type="transmembrane region" description="Helical" evidence="6">
    <location>
        <begin position="7"/>
        <end position="30"/>
    </location>
</feature>
<dbReference type="EMBL" id="JAVRHR010000001">
    <property type="protein sequence ID" value="MDT0606248.1"/>
    <property type="molecule type" value="Genomic_DNA"/>
</dbReference>